<protein>
    <submittedName>
        <fullName evidence="1">Uncharacterized protein</fullName>
    </submittedName>
</protein>
<dbReference type="AlphaFoldDB" id="A0A177C6I4"/>
<accession>A0A177C6I4</accession>
<dbReference type="InParanoid" id="A0A177C6I4"/>
<feature type="non-terminal residue" evidence="1">
    <location>
        <position position="1"/>
    </location>
</feature>
<evidence type="ECO:0000313" key="2">
    <source>
        <dbReference type="Proteomes" id="UP000077069"/>
    </source>
</evidence>
<dbReference type="Proteomes" id="UP000077069">
    <property type="component" value="Unassembled WGS sequence"/>
</dbReference>
<evidence type="ECO:0000313" key="1">
    <source>
        <dbReference type="EMBL" id="OAG02489.1"/>
    </source>
</evidence>
<dbReference type="GeneID" id="28758301"/>
<proteinExistence type="predicted"/>
<name>A0A177C6I4_9PLEO</name>
<dbReference type="RefSeq" id="XP_018032854.1">
    <property type="nucleotide sequence ID" value="XM_018174815.1"/>
</dbReference>
<reference evidence="1 2" key="1">
    <citation type="submission" date="2016-05" db="EMBL/GenBank/DDBJ databases">
        <title>Comparative analysis of secretome profiles of manganese(II)-oxidizing ascomycete fungi.</title>
        <authorList>
            <consortium name="DOE Joint Genome Institute"/>
            <person name="Zeiner C.A."/>
            <person name="Purvine S.O."/>
            <person name="Zink E.M."/>
            <person name="Wu S."/>
            <person name="Pasa-Tolic L."/>
            <person name="Chaput D.L."/>
            <person name="Haridas S."/>
            <person name="Grigoriev I.V."/>
            <person name="Santelli C.M."/>
            <person name="Hansel C.M."/>
        </authorList>
    </citation>
    <scope>NUCLEOTIDE SEQUENCE [LARGE SCALE GENOMIC DNA]</scope>
    <source>
        <strain evidence="1 2">AP3s5-JAC2a</strain>
    </source>
</reference>
<dbReference type="OrthoDB" id="4501855at2759"/>
<keyword evidence="2" id="KW-1185">Reference proteome</keyword>
<sequence>QTRSATRARLPDPPRFDGKPLSLRTWLPSIRAKLRSNQLTGADAFDYVWDRLEQPQ</sequence>
<organism evidence="1 2">
    <name type="scientific">Paraphaeosphaeria sporulosa</name>
    <dbReference type="NCBI Taxonomy" id="1460663"/>
    <lineage>
        <taxon>Eukaryota</taxon>
        <taxon>Fungi</taxon>
        <taxon>Dikarya</taxon>
        <taxon>Ascomycota</taxon>
        <taxon>Pezizomycotina</taxon>
        <taxon>Dothideomycetes</taxon>
        <taxon>Pleosporomycetidae</taxon>
        <taxon>Pleosporales</taxon>
        <taxon>Massarineae</taxon>
        <taxon>Didymosphaeriaceae</taxon>
        <taxon>Paraphaeosphaeria</taxon>
    </lineage>
</organism>
<dbReference type="EMBL" id="KV441556">
    <property type="protein sequence ID" value="OAG02489.1"/>
    <property type="molecule type" value="Genomic_DNA"/>
</dbReference>
<gene>
    <name evidence="1" type="ORF">CC84DRAFT_1099258</name>
</gene>